<accession>A0A7R9HAS9</accession>
<organism evidence="1">
    <name type="scientific">Timema cristinae</name>
    <name type="common">Walking stick</name>
    <dbReference type="NCBI Taxonomy" id="61476"/>
    <lineage>
        <taxon>Eukaryota</taxon>
        <taxon>Metazoa</taxon>
        <taxon>Ecdysozoa</taxon>
        <taxon>Arthropoda</taxon>
        <taxon>Hexapoda</taxon>
        <taxon>Insecta</taxon>
        <taxon>Pterygota</taxon>
        <taxon>Neoptera</taxon>
        <taxon>Polyneoptera</taxon>
        <taxon>Phasmatodea</taxon>
        <taxon>Timematodea</taxon>
        <taxon>Timematoidea</taxon>
        <taxon>Timematidae</taxon>
        <taxon>Timema</taxon>
    </lineage>
</organism>
<proteinExistence type="predicted"/>
<protein>
    <submittedName>
        <fullName evidence="1">Uncharacterized protein</fullName>
    </submittedName>
</protein>
<dbReference type="AlphaFoldDB" id="A0A7R9HAS9"/>
<name>A0A7R9HAS9_TIMCR</name>
<reference evidence="1" key="1">
    <citation type="submission" date="2020-11" db="EMBL/GenBank/DDBJ databases">
        <authorList>
            <person name="Tran Van P."/>
        </authorList>
    </citation>
    <scope>NUCLEOTIDE SEQUENCE</scope>
</reference>
<sequence>MKEQQRRYEGSSISSSPFSLLDSCNLISVLSRVPQAVILSAVMYFSYLKSGANICQRFLVAQLSESQGDTWMCCQWASLWFNGEAWRLLALVRLGLR</sequence>
<gene>
    <name evidence="1" type="ORF">TCEB3V08_LOCUS12320</name>
</gene>
<dbReference type="EMBL" id="OC325532">
    <property type="protein sequence ID" value="CAD7415118.1"/>
    <property type="molecule type" value="Genomic_DNA"/>
</dbReference>
<evidence type="ECO:0000313" key="1">
    <source>
        <dbReference type="EMBL" id="CAD7415118.1"/>
    </source>
</evidence>